<dbReference type="SUPFAM" id="SSF56112">
    <property type="entry name" value="Protein kinase-like (PK-like)"/>
    <property type="match status" value="1"/>
</dbReference>
<feature type="binding site" evidence="6">
    <location>
        <position position="657"/>
    </location>
    <ligand>
        <name>ATP</name>
        <dbReference type="ChEBI" id="CHEBI:30616"/>
    </ligand>
</feature>
<dbReference type="Proteomes" id="UP001150569">
    <property type="component" value="Unassembled WGS sequence"/>
</dbReference>
<protein>
    <submittedName>
        <fullName evidence="10">ATP binding</fullName>
        <ecNumber evidence="10">2.7.11.25</ecNumber>
    </submittedName>
</protein>
<evidence type="ECO:0000256" key="1">
    <source>
        <dbReference type="ARBA" id="ARBA00006529"/>
    </source>
</evidence>
<dbReference type="InterPro" id="IPR011009">
    <property type="entry name" value="Kinase-like_dom_sf"/>
</dbReference>
<dbReference type="Gene3D" id="1.10.150.50">
    <property type="entry name" value="Transcription Factor, Ets-1"/>
    <property type="match status" value="1"/>
</dbReference>
<dbReference type="InterPro" id="IPR001660">
    <property type="entry name" value="SAM"/>
</dbReference>
<evidence type="ECO:0000256" key="3">
    <source>
        <dbReference type="ARBA" id="ARBA00022741"/>
    </source>
</evidence>
<dbReference type="InterPro" id="IPR013761">
    <property type="entry name" value="SAM/pointed_sf"/>
</dbReference>
<feature type="compositionally biased region" description="Low complexity" evidence="7">
    <location>
        <begin position="197"/>
        <end position="210"/>
    </location>
</feature>
<dbReference type="EC" id="2.7.11.25" evidence="10"/>
<evidence type="ECO:0000259" key="8">
    <source>
        <dbReference type="PROSITE" id="PS50011"/>
    </source>
</evidence>
<dbReference type="SUPFAM" id="SSF47769">
    <property type="entry name" value="SAM/Pointed domain"/>
    <property type="match status" value="1"/>
</dbReference>
<feature type="domain" description="SAM" evidence="9">
    <location>
        <begin position="33"/>
        <end position="96"/>
    </location>
</feature>
<dbReference type="EMBL" id="JANBPT010000243">
    <property type="protein sequence ID" value="KAJ1925007.1"/>
    <property type="molecule type" value="Genomic_DNA"/>
</dbReference>
<dbReference type="PANTHER" id="PTHR48016:SF56">
    <property type="entry name" value="MAPKK KINASE"/>
    <property type="match status" value="1"/>
</dbReference>
<dbReference type="SMART" id="SM01304">
    <property type="entry name" value="Ras_bdg_2"/>
    <property type="match status" value="1"/>
</dbReference>
<organism evidence="10 11">
    <name type="scientific">Tieghemiomyces parasiticus</name>
    <dbReference type="NCBI Taxonomy" id="78921"/>
    <lineage>
        <taxon>Eukaryota</taxon>
        <taxon>Fungi</taxon>
        <taxon>Fungi incertae sedis</taxon>
        <taxon>Zoopagomycota</taxon>
        <taxon>Kickxellomycotina</taxon>
        <taxon>Dimargaritomycetes</taxon>
        <taxon>Dimargaritales</taxon>
        <taxon>Dimargaritaceae</taxon>
        <taxon>Tieghemiomyces</taxon>
    </lineage>
</organism>
<dbReference type="InterPro" id="IPR017441">
    <property type="entry name" value="Protein_kinase_ATP_BS"/>
</dbReference>
<dbReference type="OrthoDB" id="266718at2759"/>
<dbReference type="PROSITE" id="PS50011">
    <property type="entry name" value="PROTEIN_KINASE_DOM"/>
    <property type="match status" value="1"/>
</dbReference>
<evidence type="ECO:0000259" key="9">
    <source>
        <dbReference type="PROSITE" id="PS50105"/>
    </source>
</evidence>
<dbReference type="InterPro" id="IPR050538">
    <property type="entry name" value="MAP_kinase_kinase_kinase"/>
</dbReference>
<dbReference type="PROSITE" id="PS00107">
    <property type="entry name" value="PROTEIN_KINASE_ATP"/>
    <property type="match status" value="1"/>
</dbReference>
<dbReference type="PROSITE" id="PS00108">
    <property type="entry name" value="PROTEIN_KINASE_ST"/>
    <property type="match status" value="1"/>
</dbReference>
<feature type="region of interest" description="Disordered" evidence="7">
    <location>
        <begin position="96"/>
        <end position="268"/>
    </location>
</feature>
<dbReference type="GO" id="GO:0004709">
    <property type="term" value="F:MAP kinase kinase kinase activity"/>
    <property type="evidence" value="ECO:0007669"/>
    <property type="project" value="UniProtKB-EC"/>
</dbReference>
<dbReference type="InterPro" id="IPR008271">
    <property type="entry name" value="Ser/Thr_kinase_AS"/>
</dbReference>
<dbReference type="GO" id="GO:0005524">
    <property type="term" value="F:ATP binding"/>
    <property type="evidence" value="ECO:0007669"/>
    <property type="project" value="UniProtKB-UniRule"/>
</dbReference>
<accession>A0A9W8A7F1</accession>
<proteinExistence type="inferred from homology"/>
<gene>
    <name evidence="10" type="primary">STE11_1</name>
    <name evidence="10" type="ORF">IWQ60_004829</name>
</gene>
<evidence type="ECO:0000256" key="7">
    <source>
        <dbReference type="SAM" id="MobiDB-lite"/>
    </source>
</evidence>
<keyword evidence="3 6" id="KW-0547">Nucleotide-binding</keyword>
<feature type="region of interest" description="Disordered" evidence="7">
    <location>
        <begin position="589"/>
        <end position="626"/>
    </location>
</feature>
<feature type="region of interest" description="Disordered" evidence="7">
    <location>
        <begin position="505"/>
        <end position="555"/>
    </location>
</feature>
<dbReference type="Gene3D" id="1.10.510.10">
    <property type="entry name" value="Transferase(Phosphotransferase) domain 1"/>
    <property type="match status" value="1"/>
</dbReference>
<keyword evidence="2 10" id="KW-0808">Transferase</keyword>
<feature type="compositionally biased region" description="Low complexity" evidence="7">
    <location>
        <begin position="174"/>
        <end position="188"/>
    </location>
</feature>
<feature type="compositionally biased region" description="Pro residues" evidence="7">
    <location>
        <begin position="512"/>
        <end position="528"/>
    </location>
</feature>
<dbReference type="InterPro" id="IPR000719">
    <property type="entry name" value="Prot_kinase_dom"/>
</dbReference>
<evidence type="ECO:0000256" key="4">
    <source>
        <dbReference type="ARBA" id="ARBA00022777"/>
    </source>
</evidence>
<dbReference type="AlphaFoldDB" id="A0A9W8A7F1"/>
<evidence type="ECO:0000256" key="6">
    <source>
        <dbReference type="PROSITE-ProRule" id="PRU10141"/>
    </source>
</evidence>
<name>A0A9W8A7F1_9FUNG</name>
<dbReference type="PANTHER" id="PTHR48016">
    <property type="entry name" value="MAP KINASE KINASE KINASE SSK2-RELATED-RELATED"/>
    <property type="match status" value="1"/>
</dbReference>
<feature type="compositionally biased region" description="Low complexity" evidence="7">
    <location>
        <begin position="529"/>
        <end position="539"/>
    </location>
</feature>
<feature type="compositionally biased region" description="Acidic residues" evidence="7">
    <location>
        <begin position="599"/>
        <end position="618"/>
    </location>
</feature>
<evidence type="ECO:0000313" key="10">
    <source>
        <dbReference type="EMBL" id="KAJ1925007.1"/>
    </source>
</evidence>
<dbReference type="InterPro" id="IPR029458">
    <property type="entry name" value="Ras-bd_By2"/>
</dbReference>
<comment type="similarity">
    <text evidence="1">Belongs to the protein kinase superfamily. STE Ser/Thr protein kinase family. MAP kinase kinase kinase subfamily.</text>
</comment>
<evidence type="ECO:0000256" key="5">
    <source>
        <dbReference type="ARBA" id="ARBA00022840"/>
    </source>
</evidence>
<keyword evidence="5 6" id="KW-0067">ATP-binding</keyword>
<feature type="domain" description="Protein kinase" evidence="8">
    <location>
        <begin position="628"/>
        <end position="893"/>
    </location>
</feature>
<keyword evidence="11" id="KW-1185">Reference proteome</keyword>
<feature type="compositionally biased region" description="Low complexity" evidence="7">
    <location>
        <begin position="109"/>
        <end position="137"/>
    </location>
</feature>
<evidence type="ECO:0000256" key="2">
    <source>
        <dbReference type="ARBA" id="ARBA00022679"/>
    </source>
</evidence>
<dbReference type="SMART" id="SM00220">
    <property type="entry name" value="S_TKc"/>
    <property type="match status" value="1"/>
</dbReference>
<feature type="region of interest" description="Disordered" evidence="7">
    <location>
        <begin position="411"/>
        <end position="435"/>
    </location>
</feature>
<dbReference type="FunFam" id="3.30.200.20:FF:000387">
    <property type="entry name" value="Serine/threonine-protein kinase STE11"/>
    <property type="match status" value="1"/>
</dbReference>
<dbReference type="Pfam" id="PF14847">
    <property type="entry name" value="Ras_bdg_2"/>
    <property type="match status" value="1"/>
</dbReference>
<comment type="caution">
    <text evidence="10">The sequence shown here is derived from an EMBL/GenBank/DDBJ whole genome shotgun (WGS) entry which is preliminary data.</text>
</comment>
<reference evidence="10" key="1">
    <citation type="submission" date="2022-07" db="EMBL/GenBank/DDBJ databases">
        <title>Phylogenomic reconstructions and comparative analyses of Kickxellomycotina fungi.</title>
        <authorList>
            <person name="Reynolds N.K."/>
            <person name="Stajich J.E."/>
            <person name="Barry K."/>
            <person name="Grigoriev I.V."/>
            <person name="Crous P."/>
            <person name="Smith M.E."/>
        </authorList>
    </citation>
    <scope>NUCLEOTIDE SEQUENCE</scope>
    <source>
        <strain evidence="10">RSA 861</strain>
    </source>
</reference>
<dbReference type="Gene3D" id="3.10.20.90">
    <property type="entry name" value="Phosphatidylinositol 3-kinase Catalytic Subunit, Chain A, domain 1"/>
    <property type="match status" value="1"/>
</dbReference>
<dbReference type="Pfam" id="PF00069">
    <property type="entry name" value="Pkinase"/>
    <property type="match status" value="1"/>
</dbReference>
<keyword evidence="4" id="KW-0418">Kinase</keyword>
<dbReference type="SMART" id="SM00454">
    <property type="entry name" value="SAM"/>
    <property type="match status" value="1"/>
</dbReference>
<dbReference type="PROSITE" id="PS50105">
    <property type="entry name" value="SAM_DOMAIN"/>
    <property type="match status" value="1"/>
</dbReference>
<dbReference type="Pfam" id="PF00536">
    <property type="entry name" value="SAM_1"/>
    <property type="match status" value="1"/>
</dbReference>
<evidence type="ECO:0000313" key="11">
    <source>
        <dbReference type="Proteomes" id="UP001150569"/>
    </source>
</evidence>
<dbReference type="FunFam" id="1.10.510.10:FF:000334">
    <property type="entry name" value="Serine/threonine-protein kinase STE11"/>
    <property type="match status" value="1"/>
</dbReference>
<sequence length="897" mass="96645">MASSPLKHSYSFTSSASSPELRPRYSLAQVSRWDEAAVTRWLHDNHLSQYAQVFADNNITGDLLFELDYRLLRQLSITKVGERIRLSVAIKNFQRQCQSHRDPDPVDPVPSGSSSSLPLTADHSASPTASSPHHLPPGGSAVSLPLAAEHPARPDSAASVPASPRHLAPPTPHAASPRLGPAGSAPGSPAHPPPPSTASTTTLSSVAPLLSKRRPRPMSSLLADAPRGEPATNRAAETLQAALLGGVPVPAKGGRRSHRPRPHDPPDITLDSLRSQLSEFFGTTADSDISHLADSLSLRRPHGQRRCVRVVSGANETRLVDVTDAPDGRTILARILASFQIATDLDRYSLFSVSGVEGSAKSLSDEELFVLCSNAARLEREKLILRIKHQPYHSQDSRRRRDLNETIRILEQIPADRPEPSPSATSPPATKLNPQSHKKVANFFGERPPSELISSNLAQYFPGNEEKARFSMIRASVISDKQAGGRARGIASFLPGAGIRRARATVEDQRPAPAPPAKPPTPQPPVTLPSPSGGDAPGPATRPPTTPSTETSLPASPALAVPAGVELVAGGTGHRHSFLAPAPTVPVPPIPAPVLAAEPDPEPSAAEDADEPAEDEPPTETQEPPSKWIQGALIGMGSFGNVYLGLNALSGELMAVKQVEIPREDSPSEARKKLMLDALQFEIKILQDLRHPHIVRYLGSQLDDAHLNIFLEYVPGGSVAAMLANYGPLQETLVRSFVRQILKGLQYLHEREIIHRDIKGGNILVDIKGGIKISDFGISKKIEPDEDRLSLISNRASLKGSVFWMAPEVVKKTHYTRKADVWSLGCLVIEMLTGEHPFPNFTEMQAMFKIGSNTSPAIPEDISAEARDFLTQTLALDYLQRPAADALLLHPFVQGAK</sequence>